<proteinExistence type="predicted"/>
<keyword evidence="1" id="KW-0472">Membrane</keyword>
<keyword evidence="1" id="KW-1133">Transmembrane helix</keyword>
<dbReference type="Proteomes" id="UP000317315">
    <property type="component" value="Unassembled WGS sequence"/>
</dbReference>
<sequence>MVGAPGGWECMVKRKLKQRRERTIRKEKLKTFLLRLVLFPAFLVFIFFNNAKNISKSNFNEN</sequence>
<protein>
    <submittedName>
        <fullName evidence="2">Uncharacterized protein</fullName>
    </submittedName>
</protein>
<organism evidence="2 3">
    <name type="scientific">Balnearium lithotrophicum</name>
    <dbReference type="NCBI Taxonomy" id="223788"/>
    <lineage>
        <taxon>Bacteria</taxon>
        <taxon>Pseudomonadati</taxon>
        <taxon>Aquificota</taxon>
        <taxon>Aquificia</taxon>
        <taxon>Desulfurobacteriales</taxon>
        <taxon>Desulfurobacteriaceae</taxon>
        <taxon>Balnearium</taxon>
    </lineage>
</organism>
<feature type="transmembrane region" description="Helical" evidence="1">
    <location>
        <begin position="32"/>
        <end position="51"/>
    </location>
</feature>
<name>A0A521CK08_9BACT</name>
<dbReference type="RefSeq" id="WP_142935615.1">
    <property type="nucleotide sequence ID" value="NZ_FXTM01000013.1"/>
</dbReference>
<accession>A0A521CK08</accession>
<keyword evidence="1" id="KW-0812">Transmembrane</keyword>
<gene>
    <name evidence="2" type="ORF">SAMN06269117_11358</name>
</gene>
<keyword evidence="3" id="KW-1185">Reference proteome</keyword>
<evidence type="ECO:0000313" key="3">
    <source>
        <dbReference type="Proteomes" id="UP000317315"/>
    </source>
</evidence>
<reference evidence="2 3" key="1">
    <citation type="submission" date="2017-05" db="EMBL/GenBank/DDBJ databases">
        <authorList>
            <person name="Varghese N."/>
            <person name="Submissions S."/>
        </authorList>
    </citation>
    <scope>NUCLEOTIDE SEQUENCE [LARGE SCALE GENOMIC DNA]</scope>
    <source>
        <strain evidence="2 3">DSM 16304</strain>
    </source>
</reference>
<dbReference type="EMBL" id="FXTM01000013">
    <property type="protein sequence ID" value="SMO59776.1"/>
    <property type="molecule type" value="Genomic_DNA"/>
</dbReference>
<dbReference type="AlphaFoldDB" id="A0A521CK08"/>
<evidence type="ECO:0000313" key="2">
    <source>
        <dbReference type="EMBL" id="SMO59776.1"/>
    </source>
</evidence>
<evidence type="ECO:0000256" key="1">
    <source>
        <dbReference type="SAM" id="Phobius"/>
    </source>
</evidence>